<proteinExistence type="inferred from homology"/>
<evidence type="ECO:0000259" key="4">
    <source>
        <dbReference type="Pfam" id="PF00582"/>
    </source>
</evidence>
<reference evidence="5" key="1">
    <citation type="submission" date="2018-04" db="EMBL/GenBank/DDBJ databases">
        <title>Genomes of Endosymbiotic and Endophytic Bradyrhizobium Publication status.</title>
        <authorList>
            <person name="Guha S."/>
            <person name="Jorrin B."/>
            <person name="Sarkar M."/>
            <person name="Poole P.S."/>
            <person name="DasGupta M."/>
        </authorList>
    </citation>
    <scope>NUCLEOTIDE SEQUENCE</scope>
    <source>
        <strain evidence="5">WBOS16</strain>
    </source>
</reference>
<keyword evidence="2" id="KW-0547">Nucleotide-binding</keyword>
<evidence type="ECO:0000256" key="1">
    <source>
        <dbReference type="ARBA" id="ARBA00008791"/>
    </source>
</evidence>
<dbReference type="PANTHER" id="PTHR46268">
    <property type="entry name" value="STRESS RESPONSE PROTEIN NHAX"/>
    <property type="match status" value="1"/>
</dbReference>
<dbReference type="Proteomes" id="UP001058872">
    <property type="component" value="Chromosome"/>
</dbReference>
<dbReference type="Gene3D" id="3.40.50.620">
    <property type="entry name" value="HUPs"/>
    <property type="match status" value="2"/>
</dbReference>
<organism evidence="5 6">
    <name type="scientific">Bradyrhizobium betae</name>
    <dbReference type="NCBI Taxonomy" id="244734"/>
    <lineage>
        <taxon>Bacteria</taxon>
        <taxon>Pseudomonadati</taxon>
        <taxon>Pseudomonadota</taxon>
        <taxon>Alphaproteobacteria</taxon>
        <taxon>Hyphomicrobiales</taxon>
        <taxon>Nitrobacteraceae</taxon>
        <taxon>Bradyrhizobium</taxon>
    </lineage>
</organism>
<evidence type="ECO:0000256" key="2">
    <source>
        <dbReference type="ARBA" id="ARBA00022741"/>
    </source>
</evidence>
<dbReference type="InterPro" id="IPR006015">
    <property type="entry name" value="Universal_stress_UspA"/>
</dbReference>
<dbReference type="Pfam" id="PF00582">
    <property type="entry name" value="Usp"/>
    <property type="match status" value="2"/>
</dbReference>
<dbReference type="SUPFAM" id="SSF52402">
    <property type="entry name" value="Adenine nucleotide alpha hydrolases-like"/>
    <property type="match status" value="2"/>
</dbReference>
<dbReference type="AlphaFoldDB" id="A0AAE9SVD6"/>
<dbReference type="EMBL" id="CP028989">
    <property type="protein sequence ID" value="UUO67964.1"/>
    <property type="molecule type" value="Genomic_DNA"/>
</dbReference>
<protein>
    <submittedName>
        <fullName evidence="5">Universal stress protein</fullName>
    </submittedName>
</protein>
<sequence>MNIVAATDFSTRSHRAVRQAGLLARAKHAELHLVHVVDDDRPPDLVHMEEREAHRVLIEQIGAVPELRDIRCHPTVIKGHPVDGISRAAAAAGADLVVMGAHRKQFLRDMVTGTTIERVIRGGKYPVLMVNNEAQRHYERVLVPVDMSDTSAQAIRVGLSTGLLEDEAATLLHAFSPMGKTRLISSGASTAVIDGYVESERHRAMEELSAFLVTNGFDMRRWSLRVGEGGAVHVITRAVEEKRPDLLVMGTHSRSGLLRALIGSVTEEVLRSVNVDVLVVPPVELRASNPDDRSRIEAATRT</sequence>
<keyword evidence="3" id="KW-0067">ATP-binding</keyword>
<dbReference type="PANTHER" id="PTHR46268:SF27">
    <property type="entry name" value="UNIVERSAL STRESS PROTEIN RV2623"/>
    <property type="match status" value="1"/>
</dbReference>
<evidence type="ECO:0000313" key="5">
    <source>
        <dbReference type="EMBL" id="UUO67964.1"/>
    </source>
</evidence>
<evidence type="ECO:0000256" key="3">
    <source>
        <dbReference type="ARBA" id="ARBA00022840"/>
    </source>
</evidence>
<dbReference type="GO" id="GO:0005524">
    <property type="term" value="F:ATP binding"/>
    <property type="evidence" value="ECO:0007669"/>
    <property type="project" value="UniProtKB-KW"/>
</dbReference>
<dbReference type="InterPro" id="IPR006016">
    <property type="entry name" value="UspA"/>
</dbReference>
<gene>
    <name evidence="5" type="ORF">DCM83_23925</name>
</gene>
<accession>A0AAE9SVD6</accession>
<dbReference type="CDD" id="cd00293">
    <property type="entry name" value="USP-like"/>
    <property type="match status" value="2"/>
</dbReference>
<feature type="domain" description="UspA" evidence="4">
    <location>
        <begin position="2"/>
        <end position="130"/>
    </location>
</feature>
<name>A0AAE9SVD6_9BRAD</name>
<dbReference type="RefSeq" id="WP_257180294.1">
    <property type="nucleotide sequence ID" value="NZ_CP028989.1"/>
</dbReference>
<dbReference type="PRINTS" id="PR01438">
    <property type="entry name" value="UNVRSLSTRESS"/>
</dbReference>
<feature type="domain" description="UspA" evidence="4">
    <location>
        <begin position="138"/>
        <end position="281"/>
    </location>
</feature>
<comment type="similarity">
    <text evidence="1">Belongs to the universal stress protein A family.</text>
</comment>
<dbReference type="InterPro" id="IPR014729">
    <property type="entry name" value="Rossmann-like_a/b/a_fold"/>
</dbReference>
<evidence type="ECO:0000313" key="6">
    <source>
        <dbReference type="Proteomes" id="UP001058872"/>
    </source>
</evidence>